<name>A0A8W8LYC1_MAGGI</name>
<feature type="compositionally biased region" description="Low complexity" evidence="1">
    <location>
        <begin position="23"/>
        <end position="37"/>
    </location>
</feature>
<dbReference type="EnsemblMetazoa" id="G30302.1">
    <property type="protein sequence ID" value="G30302.1:cds"/>
    <property type="gene ID" value="G30302"/>
</dbReference>
<feature type="compositionally biased region" description="Polar residues" evidence="1">
    <location>
        <begin position="38"/>
        <end position="59"/>
    </location>
</feature>
<keyword evidence="2" id="KW-0812">Transmembrane</keyword>
<evidence type="ECO:0000313" key="3">
    <source>
        <dbReference type="EnsemblMetazoa" id="G30302.1:cds"/>
    </source>
</evidence>
<feature type="transmembrane region" description="Helical" evidence="2">
    <location>
        <begin position="86"/>
        <end position="107"/>
    </location>
</feature>
<keyword evidence="2" id="KW-1133">Transmembrane helix</keyword>
<keyword evidence="2" id="KW-0472">Membrane</keyword>
<sequence length="376" mass="41164">MITRFDSCPKDKECCPKCADTEPSQTTATCSCSTPTSLQTTANSSRTTTGESPHSTTAIPSPSPNSSSLASSCPTVVTTAPSPGSIIGATLGGAAFGSILTVIVFVCSRRRSHSADDSKEELTPNVVRNAAYQYNNGHINLASSTSVNSAYSEIHHNATRKAARISPVMRQEDTIWKEEVYNHLHESDKEDRSDYYDHAGPVPSLSVIEDGYGVLSMESKGNDNYNTVDRDYSTDCGKELTPNVVRNAAYQYNNGHINLASSTSVNSAYSEIHHNATRKAARISPVMRQEDTIWKEEVYNHLHESDKEDRSDYYDHAGPAPSLSVIEDGYGVLSMESKGNDNYNTVDRDYSTDCGKSMTAENKQSNDYFILETQNE</sequence>
<evidence type="ECO:0000313" key="4">
    <source>
        <dbReference type="Proteomes" id="UP000005408"/>
    </source>
</evidence>
<dbReference type="AlphaFoldDB" id="A0A8W8LYC1"/>
<evidence type="ECO:0000256" key="1">
    <source>
        <dbReference type="SAM" id="MobiDB-lite"/>
    </source>
</evidence>
<organism evidence="3 4">
    <name type="scientific">Magallana gigas</name>
    <name type="common">Pacific oyster</name>
    <name type="synonym">Crassostrea gigas</name>
    <dbReference type="NCBI Taxonomy" id="29159"/>
    <lineage>
        <taxon>Eukaryota</taxon>
        <taxon>Metazoa</taxon>
        <taxon>Spiralia</taxon>
        <taxon>Lophotrochozoa</taxon>
        <taxon>Mollusca</taxon>
        <taxon>Bivalvia</taxon>
        <taxon>Autobranchia</taxon>
        <taxon>Pteriomorphia</taxon>
        <taxon>Ostreida</taxon>
        <taxon>Ostreoidea</taxon>
        <taxon>Ostreidae</taxon>
        <taxon>Magallana</taxon>
    </lineage>
</organism>
<evidence type="ECO:0000256" key="2">
    <source>
        <dbReference type="SAM" id="Phobius"/>
    </source>
</evidence>
<feature type="region of interest" description="Disordered" evidence="1">
    <location>
        <begin position="19"/>
        <end position="74"/>
    </location>
</feature>
<feature type="compositionally biased region" description="Low complexity" evidence="1">
    <location>
        <begin position="64"/>
        <end position="74"/>
    </location>
</feature>
<accession>A0A8W8LYC1</accession>
<reference evidence="3" key="1">
    <citation type="submission" date="2022-08" db="UniProtKB">
        <authorList>
            <consortium name="EnsemblMetazoa"/>
        </authorList>
    </citation>
    <scope>IDENTIFICATION</scope>
    <source>
        <strain evidence="3">05x7-T-G4-1.051#20</strain>
    </source>
</reference>
<dbReference type="Proteomes" id="UP000005408">
    <property type="component" value="Unassembled WGS sequence"/>
</dbReference>
<proteinExistence type="predicted"/>
<protein>
    <submittedName>
        <fullName evidence="3">Uncharacterized protein</fullName>
    </submittedName>
</protein>
<keyword evidence="4" id="KW-1185">Reference proteome</keyword>